<gene>
    <name evidence="1" type="ORF">SAMN04487990_108152</name>
</gene>
<evidence type="ECO:0000313" key="2">
    <source>
        <dbReference type="Proteomes" id="UP000198846"/>
    </source>
</evidence>
<dbReference type="AlphaFoldDB" id="A0A1H3ZH76"/>
<dbReference type="Gene3D" id="3.40.630.30">
    <property type="match status" value="1"/>
</dbReference>
<dbReference type="GO" id="GO:0016740">
    <property type="term" value="F:transferase activity"/>
    <property type="evidence" value="ECO:0007669"/>
    <property type="project" value="UniProtKB-KW"/>
</dbReference>
<dbReference type="EMBL" id="FNQK01000008">
    <property type="protein sequence ID" value="SEA23129.1"/>
    <property type="molecule type" value="Genomic_DNA"/>
</dbReference>
<accession>A0A1H3ZH76</accession>
<dbReference type="Proteomes" id="UP000198846">
    <property type="component" value="Unassembled WGS sequence"/>
</dbReference>
<reference evidence="2" key="1">
    <citation type="submission" date="2016-10" db="EMBL/GenBank/DDBJ databases">
        <authorList>
            <person name="Varghese N."/>
            <person name="Submissions S."/>
        </authorList>
    </citation>
    <scope>NUCLEOTIDE SEQUENCE [LARGE SCALE GENOMIC DNA]</scope>
    <source>
        <strain evidence="2">DSM 23842</strain>
    </source>
</reference>
<sequence length="290" mass="33273">MEYHSDRFKEASLLIFRNDKLVAVFPMNAVGNTVISHQGLTYGGLLFGTNVKFNHVLAIFRAVLKHLSESKITTLGLKVLPDIYASFPNDELKYLMFILQAKLERRDVLSVIPLSEVVKRSKDRKEGTKRGVKNGLVVKEETQMEGFWKSLLEVNLQQKYKTKPVHSLEEIQLLKSRFPKNIRQFNVYYKNRLVAGTTIFETEHVAHSQYISGNNENNTLGSLDFLHSYLIDTVFKDKKYFDFGISNENAGKNINSGLLYWKEGFGARTVTQDFYSIQTNKYTLLDAVLL</sequence>
<name>A0A1H3ZH76_BIZPA</name>
<evidence type="ECO:0000313" key="1">
    <source>
        <dbReference type="EMBL" id="SEA23129.1"/>
    </source>
</evidence>
<organism evidence="1 2">
    <name type="scientific">Bizionia paragorgiae</name>
    <dbReference type="NCBI Taxonomy" id="283786"/>
    <lineage>
        <taxon>Bacteria</taxon>
        <taxon>Pseudomonadati</taxon>
        <taxon>Bacteroidota</taxon>
        <taxon>Flavobacteriia</taxon>
        <taxon>Flavobacteriales</taxon>
        <taxon>Flavobacteriaceae</taxon>
        <taxon>Bizionia</taxon>
    </lineage>
</organism>
<dbReference type="InterPro" id="IPR016181">
    <property type="entry name" value="Acyl_CoA_acyltransferase"/>
</dbReference>
<dbReference type="SUPFAM" id="SSF55729">
    <property type="entry name" value="Acyl-CoA N-acyltransferases (Nat)"/>
    <property type="match status" value="1"/>
</dbReference>
<keyword evidence="1" id="KW-0808">Transferase</keyword>
<dbReference type="RefSeq" id="WP_143034138.1">
    <property type="nucleotide sequence ID" value="NZ_FNQK01000008.1"/>
</dbReference>
<proteinExistence type="predicted"/>
<protein>
    <submittedName>
        <fullName evidence="1">Acetyltransferase (GNAT) domain-containing protein</fullName>
    </submittedName>
</protein>
<keyword evidence="2" id="KW-1185">Reference proteome</keyword>
<dbReference type="OrthoDB" id="9808687at2"/>
<dbReference type="STRING" id="283786.SAMN04487990_108152"/>